<reference evidence="2 3" key="1">
    <citation type="submission" date="2019-08" db="EMBL/GenBank/DDBJ databases">
        <authorList>
            <person name="Peeters C."/>
        </authorList>
    </citation>
    <scope>NUCLEOTIDE SEQUENCE [LARGE SCALE GENOMIC DNA]</scope>
    <source>
        <strain evidence="2 3">LMG 30175</strain>
    </source>
</reference>
<gene>
    <name evidence="2" type="ORF">PTE30175_04708</name>
</gene>
<dbReference type="Proteomes" id="UP000414233">
    <property type="component" value="Unassembled WGS sequence"/>
</dbReference>
<evidence type="ECO:0000313" key="2">
    <source>
        <dbReference type="EMBL" id="VVE52790.1"/>
    </source>
</evidence>
<proteinExistence type="predicted"/>
<organism evidence="2 3">
    <name type="scientific">Pandoraea terrae</name>
    <dbReference type="NCBI Taxonomy" id="1537710"/>
    <lineage>
        <taxon>Bacteria</taxon>
        <taxon>Pseudomonadati</taxon>
        <taxon>Pseudomonadota</taxon>
        <taxon>Betaproteobacteria</taxon>
        <taxon>Burkholderiales</taxon>
        <taxon>Burkholderiaceae</taxon>
        <taxon>Pandoraea</taxon>
    </lineage>
</organism>
<evidence type="ECO:0000256" key="1">
    <source>
        <dbReference type="SAM" id="MobiDB-lite"/>
    </source>
</evidence>
<dbReference type="AlphaFoldDB" id="A0A5E4YXE4"/>
<protein>
    <submittedName>
        <fullName evidence="2">Uncharacterized protein</fullName>
    </submittedName>
</protein>
<accession>A0A5E4YXE4</accession>
<feature type="compositionally biased region" description="Low complexity" evidence="1">
    <location>
        <begin position="25"/>
        <end position="56"/>
    </location>
</feature>
<feature type="region of interest" description="Disordered" evidence="1">
    <location>
        <begin position="1"/>
        <end position="70"/>
    </location>
</feature>
<keyword evidence="3" id="KW-1185">Reference proteome</keyword>
<name>A0A5E4YXE4_9BURK</name>
<evidence type="ECO:0000313" key="3">
    <source>
        <dbReference type="Proteomes" id="UP000414233"/>
    </source>
</evidence>
<sequence length="129" mass="13626">MRRVFEPTTTSRPARMSTPPPAISPPRFTTSRSARTTTLPRVSCPPAELAEPTEPTGAKEPNDPNEPTDAIAPVFTTSRAATCTSASPTIRPLLLSVSCASISTSRPFIIAPPVTAPLASSRTRVPCAR</sequence>
<dbReference type="EMBL" id="CABPRZ010000027">
    <property type="protein sequence ID" value="VVE52790.1"/>
    <property type="molecule type" value="Genomic_DNA"/>
</dbReference>